<name>A0ABP8D643_9ACTN</name>
<protein>
    <submittedName>
        <fullName evidence="1">Uncharacterized protein</fullName>
    </submittedName>
</protein>
<reference evidence="2" key="1">
    <citation type="journal article" date="2019" name="Int. J. Syst. Evol. Microbiol.">
        <title>The Global Catalogue of Microorganisms (GCM) 10K type strain sequencing project: providing services to taxonomists for standard genome sequencing and annotation.</title>
        <authorList>
            <consortium name="The Broad Institute Genomics Platform"/>
            <consortium name="The Broad Institute Genome Sequencing Center for Infectious Disease"/>
            <person name="Wu L."/>
            <person name="Ma J."/>
        </authorList>
    </citation>
    <scope>NUCLEOTIDE SEQUENCE [LARGE SCALE GENOMIC DNA]</scope>
    <source>
        <strain evidence="2">JCM 17441</strain>
    </source>
</reference>
<organism evidence="1 2">
    <name type="scientific">Dactylosporangium darangshiense</name>
    <dbReference type="NCBI Taxonomy" id="579108"/>
    <lineage>
        <taxon>Bacteria</taxon>
        <taxon>Bacillati</taxon>
        <taxon>Actinomycetota</taxon>
        <taxon>Actinomycetes</taxon>
        <taxon>Micromonosporales</taxon>
        <taxon>Micromonosporaceae</taxon>
        <taxon>Dactylosporangium</taxon>
    </lineage>
</organism>
<dbReference type="EMBL" id="BAABAT010000006">
    <property type="protein sequence ID" value="GAA4248379.1"/>
    <property type="molecule type" value="Genomic_DNA"/>
</dbReference>
<evidence type="ECO:0000313" key="2">
    <source>
        <dbReference type="Proteomes" id="UP001500620"/>
    </source>
</evidence>
<dbReference type="RefSeq" id="WP_345125925.1">
    <property type="nucleotide sequence ID" value="NZ_BAABAT010000006.1"/>
</dbReference>
<keyword evidence="2" id="KW-1185">Reference proteome</keyword>
<sequence>MSDFSAVGGVESHEWSRRDAARYNAALEAIDEAIACYTRLRNRAVSAHNDIEAERLRAEQSACVAEQQRLHAEDRAGVDRVLAEYPALISWLRDRIG</sequence>
<accession>A0ABP8D643</accession>
<gene>
    <name evidence="1" type="ORF">GCM10022255_028170</name>
</gene>
<dbReference type="Proteomes" id="UP001500620">
    <property type="component" value="Unassembled WGS sequence"/>
</dbReference>
<comment type="caution">
    <text evidence="1">The sequence shown here is derived from an EMBL/GenBank/DDBJ whole genome shotgun (WGS) entry which is preliminary data.</text>
</comment>
<evidence type="ECO:0000313" key="1">
    <source>
        <dbReference type="EMBL" id="GAA4248379.1"/>
    </source>
</evidence>
<proteinExistence type="predicted"/>